<evidence type="ECO:0000313" key="2">
    <source>
        <dbReference type="Proteomes" id="UP000024404"/>
    </source>
</evidence>
<proteinExistence type="predicted"/>
<dbReference type="Proteomes" id="UP000024404">
    <property type="component" value="Unassembled WGS sequence"/>
</dbReference>
<name>A0A8R1TJD8_ONCVO</name>
<dbReference type="EnsemblMetazoa" id="OVOC10524.1">
    <property type="protein sequence ID" value="OVOC10524.1"/>
    <property type="gene ID" value="WBGene00247333"/>
</dbReference>
<protein>
    <recommendedName>
        <fullName evidence="3">Kinesin motor domain-containing protein</fullName>
    </recommendedName>
</protein>
<evidence type="ECO:0000313" key="1">
    <source>
        <dbReference type="EnsemblMetazoa" id="OVOC10524.1"/>
    </source>
</evidence>
<keyword evidence="2" id="KW-1185">Reference proteome</keyword>
<dbReference type="AlphaFoldDB" id="A0A8R1TJD8"/>
<evidence type="ECO:0008006" key="3">
    <source>
        <dbReference type="Google" id="ProtNLM"/>
    </source>
</evidence>
<reference evidence="1" key="2">
    <citation type="submission" date="2022-06" db="UniProtKB">
        <authorList>
            <consortium name="EnsemblMetazoa"/>
        </authorList>
    </citation>
    <scope>IDENTIFICATION</scope>
</reference>
<dbReference type="EMBL" id="CMVM020000343">
    <property type="status" value="NOT_ANNOTATED_CDS"/>
    <property type="molecule type" value="Genomic_DNA"/>
</dbReference>
<accession>A0A8R1TJD8</accession>
<organism evidence="1 2">
    <name type="scientific">Onchocerca volvulus</name>
    <dbReference type="NCBI Taxonomy" id="6282"/>
    <lineage>
        <taxon>Eukaryota</taxon>
        <taxon>Metazoa</taxon>
        <taxon>Ecdysozoa</taxon>
        <taxon>Nematoda</taxon>
        <taxon>Chromadorea</taxon>
        <taxon>Rhabditida</taxon>
        <taxon>Spirurina</taxon>
        <taxon>Spiruromorpha</taxon>
        <taxon>Filarioidea</taxon>
        <taxon>Onchocercidae</taxon>
        <taxon>Onchocerca</taxon>
    </lineage>
</organism>
<sequence length="126" mass="14660">MEAINIAETQRTRIRIRFFRRNSDILDGGWCCIVLVQPEMDESVQNQLDGVEFKLTNGISRKEARRSFSSSKCHQQHEHSIFATYCKGDEFLNRSLEKKISQEKTKTSSLTNDDTMGNYRIIHGMR</sequence>
<reference evidence="2" key="1">
    <citation type="submission" date="2013-10" db="EMBL/GenBank/DDBJ databases">
        <title>Genome sequencing of Onchocerca volvulus.</title>
        <authorList>
            <person name="Cotton J."/>
            <person name="Tsai J."/>
            <person name="Stanley E."/>
            <person name="Tracey A."/>
            <person name="Holroyd N."/>
            <person name="Lustigman S."/>
            <person name="Berriman M."/>
        </authorList>
    </citation>
    <scope>NUCLEOTIDE SEQUENCE</scope>
</reference>